<sequence length="94" mass="10041">MYSVGPTVNSDPSFGRVFSYRTSKAVVMVTVGVLFWSRPEGLDLSGTSLVIGAAASLRMPRSCDEGLELWGGTPTYPEGSGIRARSSSCCLQYL</sequence>
<name>A0A218VSI5_PUNGR</name>
<proteinExistence type="predicted"/>
<dbReference type="AlphaFoldDB" id="A0A218VSI5"/>
<dbReference type="Proteomes" id="UP000197138">
    <property type="component" value="Unassembled WGS sequence"/>
</dbReference>
<protein>
    <submittedName>
        <fullName evidence="1">Uncharacterized protein</fullName>
    </submittedName>
</protein>
<gene>
    <name evidence="1" type="ORF">CDL15_Pgr020656</name>
</gene>
<dbReference type="EMBL" id="MTKT01006096">
    <property type="protein sequence ID" value="OWM63455.1"/>
    <property type="molecule type" value="Genomic_DNA"/>
</dbReference>
<comment type="caution">
    <text evidence="1">The sequence shown here is derived from an EMBL/GenBank/DDBJ whole genome shotgun (WGS) entry which is preliminary data.</text>
</comment>
<accession>A0A218VSI5</accession>
<organism evidence="1 2">
    <name type="scientific">Punica granatum</name>
    <name type="common">Pomegranate</name>
    <dbReference type="NCBI Taxonomy" id="22663"/>
    <lineage>
        <taxon>Eukaryota</taxon>
        <taxon>Viridiplantae</taxon>
        <taxon>Streptophyta</taxon>
        <taxon>Embryophyta</taxon>
        <taxon>Tracheophyta</taxon>
        <taxon>Spermatophyta</taxon>
        <taxon>Magnoliopsida</taxon>
        <taxon>eudicotyledons</taxon>
        <taxon>Gunneridae</taxon>
        <taxon>Pentapetalae</taxon>
        <taxon>rosids</taxon>
        <taxon>malvids</taxon>
        <taxon>Myrtales</taxon>
        <taxon>Lythraceae</taxon>
        <taxon>Punica</taxon>
    </lineage>
</organism>
<evidence type="ECO:0000313" key="1">
    <source>
        <dbReference type="EMBL" id="OWM63455.1"/>
    </source>
</evidence>
<evidence type="ECO:0000313" key="2">
    <source>
        <dbReference type="Proteomes" id="UP000197138"/>
    </source>
</evidence>
<reference evidence="2" key="1">
    <citation type="journal article" date="2017" name="Plant J.">
        <title>The pomegranate (Punica granatum L.) genome and the genomics of punicalagin biosynthesis.</title>
        <authorList>
            <person name="Qin G."/>
            <person name="Xu C."/>
            <person name="Ming R."/>
            <person name="Tang H."/>
            <person name="Guyot R."/>
            <person name="Kramer E.M."/>
            <person name="Hu Y."/>
            <person name="Yi X."/>
            <person name="Qi Y."/>
            <person name="Xu X."/>
            <person name="Gao Z."/>
            <person name="Pan H."/>
            <person name="Jian J."/>
            <person name="Tian Y."/>
            <person name="Yue Z."/>
            <person name="Xu Y."/>
        </authorList>
    </citation>
    <scope>NUCLEOTIDE SEQUENCE [LARGE SCALE GENOMIC DNA]</scope>
    <source>
        <strain evidence="2">cv. Dabenzi</strain>
    </source>
</reference>